<comment type="subcellular location">
    <subcellularLocation>
        <location evidence="1 7">Cell membrane</location>
        <topology evidence="1 7">Multi-pass membrane protein</topology>
    </subcellularLocation>
</comment>
<evidence type="ECO:0000256" key="1">
    <source>
        <dbReference type="ARBA" id="ARBA00004651"/>
    </source>
</evidence>
<dbReference type="GO" id="GO:0055085">
    <property type="term" value="P:transmembrane transport"/>
    <property type="evidence" value="ECO:0007669"/>
    <property type="project" value="InterPro"/>
</dbReference>
<dbReference type="AlphaFoldDB" id="A0A1T4YWH6"/>
<dbReference type="PANTHER" id="PTHR30151:SF0">
    <property type="entry name" value="ABC TRANSPORTER PERMEASE PROTEIN MJ0413-RELATED"/>
    <property type="match status" value="1"/>
</dbReference>
<evidence type="ECO:0000259" key="8">
    <source>
        <dbReference type="PROSITE" id="PS50928"/>
    </source>
</evidence>
<feature type="domain" description="ABC transmembrane type-1" evidence="8">
    <location>
        <begin position="89"/>
        <end position="273"/>
    </location>
</feature>
<evidence type="ECO:0000256" key="7">
    <source>
        <dbReference type="RuleBase" id="RU363032"/>
    </source>
</evidence>
<evidence type="ECO:0000313" key="9">
    <source>
        <dbReference type="EMBL" id="SKB05993.1"/>
    </source>
</evidence>
<dbReference type="STRING" id="1736691.SAMN06295964_1137"/>
<dbReference type="InterPro" id="IPR035906">
    <property type="entry name" value="MetI-like_sf"/>
</dbReference>
<keyword evidence="5 7" id="KW-1133">Transmembrane helix</keyword>
<sequence length="287" mass="30377">MTVSERVAEDREVVSGAATSAPVPPSAARRTRRAVPALVSQVAAVAAALAVWSWLAVTDQVSDSALAGSVESFARLAEVLGTSEAWTAIGQTLTAWSIGLAVALAVAIPIGLLLGRSTLAYRSSRFTIDFLRTIPALGLIPLAALVYGASREAVLLIVIPACIWPLLLQTIYGVRDTDPLAIETAHSYGLGRWSILGRVVLPSAMPYIATGVRLSAIIAMLLVISVELLVLVPGVGSLIAVAQRNGETVDVYAYTLLSGFLGLAVVLLFRRLERRVIAWHPSVRGHR</sequence>
<proteinExistence type="inferred from homology"/>
<feature type="transmembrane region" description="Helical" evidence="7">
    <location>
        <begin position="93"/>
        <end position="114"/>
    </location>
</feature>
<dbReference type="GO" id="GO:0005886">
    <property type="term" value="C:plasma membrane"/>
    <property type="evidence" value="ECO:0007669"/>
    <property type="project" value="UniProtKB-SubCell"/>
</dbReference>
<dbReference type="CDD" id="cd06261">
    <property type="entry name" value="TM_PBP2"/>
    <property type="match status" value="1"/>
</dbReference>
<keyword evidence="10" id="KW-1185">Reference proteome</keyword>
<name>A0A1T4YWH6_9ACTN</name>
<dbReference type="Proteomes" id="UP000191040">
    <property type="component" value="Chromosome I"/>
</dbReference>
<dbReference type="PANTHER" id="PTHR30151">
    <property type="entry name" value="ALKANE SULFONATE ABC TRANSPORTER-RELATED, MEMBRANE SUBUNIT"/>
    <property type="match status" value="1"/>
</dbReference>
<accession>A0A1T4YWH6</accession>
<comment type="similarity">
    <text evidence="7">Belongs to the binding-protein-dependent transport system permease family.</text>
</comment>
<organism evidence="9 10">
    <name type="scientific">Aeromicrobium choanae</name>
    <dbReference type="NCBI Taxonomy" id="1736691"/>
    <lineage>
        <taxon>Bacteria</taxon>
        <taxon>Bacillati</taxon>
        <taxon>Actinomycetota</taxon>
        <taxon>Actinomycetes</taxon>
        <taxon>Propionibacteriales</taxon>
        <taxon>Nocardioidaceae</taxon>
        <taxon>Aeromicrobium</taxon>
    </lineage>
</organism>
<evidence type="ECO:0000256" key="2">
    <source>
        <dbReference type="ARBA" id="ARBA00022448"/>
    </source>
</evidence>
<gene>
    <name evidence="9" type="ORF">SAMN06295964_1137</name>
</gene>
<evidence type="ECO:0000313" key="10">
    <source>
        <dbReference type="Proteomes" id="UP000191040"/>
    </source>
</evidence>
<feature type="transmembrane region" description="Helical" evidence="7">
    <location>
        <begin position="251"/>
        <end position="269"/>
    </location>
</feature>
<protein>
    <submittedName>
        <fullName evidence="9">ABC-type nitrate/sulfonate/bicarbonate transport system, permease component</fullName>
    </submittedName>
</protein>
<keyword evidence="3" id="KW-1003">Cell membrane</keyword>
<feature type="transmembrane region" description="Helical" evidence="7">
    <location>
        <begin position="126"/>
        <end position="147"/>
    </location>
</feature>
<keyword evidence="2 7" id="KW-0813">Transport</keyword>
<evidence type="ECO:0000256" key="4">
    <source>
        <dbReference type="ARBA" id="ARBA00022692"/>
    </source>
</evidence>
<dbReference type="Gene3D" id="1.10.3720.10">
    <property type="entry name" value="MetI-like"/>
    <property type="match status" value="1"/>
</dbReference>
<keyword evidence="4 7" id="KW-0812">Transmembrane</keyword>
<dbReference type="Pfam" id="PF00528">
    <property type="entry name" value="BPD_transp_1"/>
    <property type="match status" value="1"/>
</dbReference>
<dbReference type="EMBL" id="LT796768">
    <property type="protein sequence ID" value="SKB05993.1"/>
    <property type="molecule type" value="Genomic_DNA"/>
</dbReference>
<feature type="transmembrane region" description="Helical" evidence="7">
    <location>
        <begin position="153"/>
        <end position="174"/>
    </location>
</feature>
<evidence type="ECO:0000256" key="5">
    <source>
        <dbReference type="ARBA" id="ARBA00022989"/>
    </source>
</evidence>
<keyword evidence="6 7" id="KW-0472">Membrane</keyword>
<evidence type="ECO:0000256" key="6">
    <source>
        <dbReference type="ARBA" id="ARBA00023136"/>
    </source>
</evidence>
<dbReference type="SUPFAM" id="SSF161098">
    <property type="entry name" value="MetI-like"/>
    <property type="match status" value="1"/>
</dbReference>
<dbReference type="PROSITE" id="PS50928">
    <property type="entry name" value="ABC_TM1"/>
    <property type="match status" value="1"/>
</dbReference>
<dbReference type="InterPro" id="IPR000515">
    <property type="entry name" value="MetI-like"/>
</dbReference>
<feature type="transmembrane region" description="Helical" evidence="7">
    <location>
        <begin position="34"/>
        <end position="55"/>
    </location>
</feature>
<reference evidence="10" key="1">
    <citation type="submission" date="2017-02" db="EMBL/GenBank/DDBJ databases">
        <authorList>
            <person name="Varghese N."/>
            <person name="Submissions S."/>
        </authorList>
    </citation>
    <scope>NUCLEOTIDE SEQUENCE [LARGE SCALE GENOMIC DNA]</scope>
    <source>
        <strain evidence="10">9H-4</strain>
    </source>
</reference>
<evidence type="ECO:0000256" key="3">
    <source>
        <dbReference type="ARBA" id="ARBA00022475"/>
    </source>
</evidence>
<feature type="transmembrane region" description="Helical" evidence="7">
    <location>
        <begin position="214"/>
        <end position="239"/>
    </location>
</feature>